<dbReference type="GO" id="GO:0000228">
    <property type="term" value="C:nuclear chromosome"/>
    <property type="evidence" value="ECO:0007669"/>
    <property type="project" value="TreeGrafter"/>
</dbReference>
<dbReference type="EMBL" id="JAKLMC020000001">
    <property type="protein sequence ID" value="KAK5958452.1"/>
    <property type="molecule type" value="Genomic_DNA"/>
</dbReference>
<dbReference type="GO" id="GO:0051321">
    <property type="term" value="P:meiotic cell cycle"/>
    <property type="evidence" value="ECO:0007669"/>
    <property type="project" value="TreeGrafter"/>
</dbReference>
<feature type="DNA-binding region" description="NDT80" evidence="2">
    <location>
        <begin position="89"/>
        <end position="325"/>
    </location>
</feature>
<dbReference type="GO" id="GO:0045944">
    <property type="term" value="P:positive regulation of transcription by RNA polymerase II"/>
    <property type="evidence" value="ECO:0007669"/>
    <property type="project" value="TreeGrafter"/>
</dbReference>
<feature type="compositionally biased region" description="Low complexity" evidence="3">
    <location>
        <begin position="460"/>
        <end position="482"/>
    </location>
</feature>
<evidence type="ECO:0000256" key="3">
    <source>
        <dbReference type="SAM" id="MobiDB-lite"/>
    </source>
</evidence>
<dbReference type="Proteomes" id="UP001316803">
    <property type="component" value="Unassembled WGS sequence"/>
</dbReference>
<dbReference type="PROSITE" id="PS51517">
    <property type="entry name" value="NDT80"/>
    <property type="match status" value="1"/>
</dbReference>
<evidence type="ECO:0000313" key="5">
    <source>
        <dbReference type="EMBL" id="KAK5958452.1"/>
    </source>
</evidence>
<organism evidence="5 6">
    <name type="scientific">Knufia fluminis</name>
    <dbReference type="NCBI Taxonomy" id="191047"/>
    <lineage>
        <taxon>Eukaryota</taxon>
        <taxon>Fungi</taxon>
        <taxon>Dikarya</taxon>
        <taxon>Ascomycota</taxon>
        <taxon>Pezizomycotina</taxon>
        <taxon>Eurotiomycetes</taxon>
        <taxon>Chaetothyriomycetidae</taxon>
        <taxon>Chaetothyriales</taxon>
        <taxon>Trichomeriaceae</taxon>
        <taxon>Knufia</taxon>
    </lineage>
</organism>
<feature type="region of interest" description="Disordered" evidence="3">
    <location>
        <begin position="605"/>
        <end position="625"/>
    </location>
</feature>
<protein>
    <recommendedName>
        <fullName evidence="4">NDT80 domain-containing protein</fullName>
    </recommendedName>
</protein>
<dbReference type="AlphaFoldDB" id="A0AAN8ETI1"/>
<feature type="compositionally biased region" description="Polar residues" evidence="3">
    <location>
        <begin position="342"/>
        <end position="368"/>
    </location>
</feature>
<gene>
    <name evidence="5" type="ORF">OHC33_000295</name>
</gene>
<dbReference type="FunFam" id="2.60.40.1390:FF:000007">
    <property type="entry name" value="p53-like transcription factor"/>
    <property type="match status" value="1"/>
</dbReference>
<sequence>MAATMDNYDTVNFLPSPLPFGNHSLHLDYMSAASNVDPLDQYSNFDSETYVSGDEMSYAHGGELAHRAMLKRMSSGFEDPFAHETISQFDQMPNAEGIPGSPSMDRDSKYLSFSMPSFPYRLFSESFQQCYVNIQAQLHGMFFLAESQWPSGMDTAPPPPELTCYRRNLFQVTGNVMVPRNLRYIFTEDGRRLPIYDMELHVSATESVEGNPVKIISVPWKTPTGTEPTKQDDKIEKEPPTITLDKLAGSDMDSEFNTIPVQWKRLQFRIATANNGRRKELQQHFTLHLKVMATVSTGDKMSIAESHSGAVIVRGRSPRNFAARKDVPLSSSSTSRKHVPSLSRSGESSTSIHQITSAPKQSSPQQMPRSHPCFETGDLQRPEVDLNGWQQAVSPFPEPSPTAYPHSLPMNPPAPITFTGAPSPDVAQTPFGFAFSPDLGHNTSAPVSLHFASDDEGGNSPYPQQQSSRTSSRPPTSNPSPSLVTKPRAATYAPATSPQNMVSEPPIKQRQRMHTHNASVGMSVSAPPMSTGVGVQFDQHAQHPAAPQRPPLPHTMSHMSHQSHDGGNANGLYEYFPLSIDEWQPPVEAVFRPHVVHHEVPLDSSMRSPGGMSGRSSKRYFSEMV</sequence>
<dbReference type="Pfam" id="PF05224">
    <property type="entry name" value="NDT80_PhoG"/>
    <property type="match status" value="1"/>
</dbReference>
<dbReference type="InterPro" id="IPR052605">
    <property type="entry name" value="Fungal_trans_regulator"/>
</dbReference>
<dbReference type="InterPro" id="IPR024061">
    <property type="entry name" value="NDT80_DNA-bd_dom"/>
</dbReference>
<proteinExistence type="predicted"/>
<feature type="region of interest" description="Disordered" evidence="3">
    <location>
        <begin position="445"/>
        <end position="566"/>
    </location>
</feature>
<feature type="domain" description="NDT80" evidence="4">
    <location>
        <begin position="89"/>
        <end position="325"/>
    </location>
</feature>
<evidence type="ECO:0000313" key="6">
    <source>
        <dbReference type="Proteomes" id="UP001316803"/>
    </source>
</evidence>
<dbReference type="SUPFAM" id="SSF49417">
    <property type="entry name" value="p53-like transcription factors"/>
    <property type="match status" value="1"/>
</dbReference>
<dbReference type="GO" id="GO:0003700">
    <property type="term" value="F:DNA-binding transcription factor activity"/>
    <property type="evidence" value="ECO:0007669"/>
    <property type="project" value="UniProtKB-UniRule"/>
</dbReference>
<accession>A0AAN8ETI1</accession>
<dbReference type="Gene3D" id="2.60.40.1390">
    <property type="entry name" value="NDT80 DNA-binding domain"/>
    <property type="match status" value="1"/>
</dbReference>
<name>A0AAN8ETI1_9EURO</name>
<dbReference type="PANTHER" id="PTHR35144:SF1">
    <property type="entry name" value="PROTEIN PACG"/>
    <property type="match status" value="1"/>
</dbReference>
<feature type="region of interest" description="Disordered" evidence="3">
    <location>
        <begin position="391"/>
        <end position="423"/>
    </location>
</feature>
<keyword evidence="6" id="KW-1185">Reference proteome</keyword>
<evidence type="ECO:0000259" key="4">
    <source>
        <dbReference type="PROSITE" id="PS51517"/>
    </source>
</evidence>
<evidence type="ECO:0000256" key="1">
    <source>
        <dbReference type="ARBA" id="ARBA00023125"/>
    </source>
</evidence>
<dbReference type="InterPro" id="IPR037141">
    <property type="entry name" value="NDT80_DNA-bd_dom_sf"/>
</dbReference>
<dbReference type="PANTHER" id="PTHR35144">
    <property type="entry name" value="MEIOSIS-SPECIFIC TRANSCRIPTION FACTOR NDT80"/>
    <property type="match status" value="1"/>
</dbReference>
<reference evidence="5 6" key="1">
    <citation type="submission" date="2022-12" db="EMBL/GenBank/DDBJ databases">
        <title>Genomic features and morphological characterization of a novel Knufia sp. strain isolated from spacecraft assembly facility.</title>
        <authorList>
            <person name="Teixeira M."/>
            <person name="Chander A.M."/>
            <person name="Stajich J.E."/>
            <person name="Venkateswaran K."/>
        </authorList>
    </citation>
    <scope>NUCLEOTIDE SEQUENCE [LARGE SCALE GENOMIC DNA]</scope>
    <source>
        <strain evidence="5 6">FJI-L2-BK-P2</strain>
    </source>
</reference>
<feature type="region of interest" description="Disordered" evidence="3">
    <location>
        <begin position="322"/>
        <end position="379"/>
    </location>
</feature>
<dbReference type="InterPro" id="IPR008967">
    <property type="entry name" value="p53-like_TF_DNA-bd_sf"/>
</dbReference>
<dbReference type="GO" id="GO:0003677">
    <property type="term" value="F:DNA binding"/>
    <property type="evidence" value="ECO:0007669"/>
    <property type="project" value="UniProtKB-KW"/>
</dbReference>
<keyword evidence="1 2" id="KW-0238">DNA-binding</keyword>
<evidence type="ECO:0000256" key="2">
    <source>
        <dbReference type="PROSITE-ProRule" id="PRU00850"/>
    </source>
</evidence>
<comment type="caution">
    <text evidence="5">The sequence shown here is derived from an EMBL/GenBank/DDBJ whole genome shotgun (WGS) entry which is preliminary data.</text>
</comment>